<feature type="chain" id="PRO_5002665647" description="Tail specific protease domain-containing protein" evidence="1">
    <location>
        <begin position="32"/>
        <end position="436"/>
    </location>
</feature>
<gene>
    <name evidence="3" type="ORF">PTD2_01396</name>
</gene>
<proteinExistence type="predicted"/>
<dbReference type="EMBL" id="AAOH01000001">
    <property type="protein sequence ID" value="EAR30182.1"/>
    <property type="molecule type" value="Genomic_DNA"/>
</dbReference>
<feature type="domain" description="Tail specific protease" evidence="2">
    <location>
        <begin position="88"/>
        <end position="306"/>
    </location>
</feature>
<dbReference type="Gene3D" id="3.90.226.10">
    <property type="entry name" value="2-enoyl-CoA Hydratase, Chain A, domain 1"/>
    <property type="match status" value="1"/>
</dbReference>
<name>A4C3Q0_9GAMM</name>
<reference evidence="3 4" key="1">
    <citation type="submission" date="2006-02" db="EMBL/GenBank/DDBJ databases">
        <authorList>
            <person name="Moran M.A."/>
            <person name="Kjelleberg S."/>
            <person name="Egan S."/>
            <person name="Saunders N."/>
            <person name="Thomas T."/>
            <person name="Ferriera S."/>
            <person name="Johnson J."/>
            <person name="Kravitz S."/>
            <person name="Halpern A."/>
            <person name="Remington K."/>
            <person name="Beeson K."/>
            <person name="Tran B."/>
            <person name="Rogers Y.-H."/>
            <person name="Friedman R."/>
            <person name="Venter J.C."/>
        </authorList>
    </citation>
    <scope>NUCLEOTIDE SEQUENCE [LARGE SCALE GENOMIC DNA]</scope>
    <source>
        <strain evidence="3 4">D2</strain>
    </source>
</reference>
<feature type="signal peptide" evidence="1">
    <location>
        <begin position="1"/>
        <end position="31"/>
    </location>
</feature>
<dbReference type="Gene3D" id="3.30.750.44">
    <property type="match status" value="1"/>
</dbReference>
<dbReference type="PANTHER" id="PTHR11261">
    <property type="entry name" value="INTERPHOTORECEPTOR RETINOID-BINDING PROTEIN"/>
    <property type="match status" value="1"/>
</dbReference>
<evidence type="ECO:0000259" key="2">
    <source>
        <dbReference type="SMART" id="SM00245"/>
    </source>
</evidence>
<dbReference type="CDD" id="cd07563">
    <property type="entry name" value="Peptidase_S41_IRBP"/>
    <property type="match status" value="1"/>
</dbReference>
<dbReference type="HOGENOM" id="CLU_628312_0_0_6"/>
<dbReference type="SMART" id="SM00245">
    <property type="entry name" value="TSPc"/>
    <property type="match status" value="1"/>
</dbReference>
<evidence type="ECO:0000256" key="1">
    <source>
        <dbReference type="SAM" id="SignalP"/>
    </source>
</evidence>
<dbReference type="STRING" id="87626.PTD2_01396"/>
<keyword evidence="4" id="KW-1185">Reference proteome</keyword>
<dbReference type="InterPro" id="IPR029045">
    <property type="entry name" value="ClpP/crotonase-like_dom_sf"/>
</dbReference>
<dbReference type="GO" id="GO:0006508">
    <property type="term" value="P:proteolysis"/>
    <property type="evidence" value="ECO:0007669"/>
    <property type="project" value="InterPro"/>
</dbReference>
<dbReference type="InterPro" id="IPR005151">
    <property type="entry name" value="Tail-specific_protease"/>
</dbReference>
<dbReference type="Pfam" id="PF03572">
    <property type="entry name" value="Peptidase_S41"/>
    <property type="match status" value="1"/>
</dbReference>
<sequence>MANKGVRWMAAKMGKGLVVGMLACVATLAYSEDSQASLLLSEEAQLEIINTLALQIEQRSSDPQVGKRIAAHLSKQYQSYKYLGFDQPADFAAKLTQDVQAVLQDPSIVVSANEPDLSHAVAATTASNQITFVNDEIALIELDLHSTQTQIDTLFSQVADAEVFVFDLRHSRSPQNADSDVLLYTASYLFEQPTELYRIDKVGKKKADIITTLKRVAGKKRAHVPVYVLTSEQTGVVAERFVSALQHLKRAYVVGEPTAGQVDIYEQVSLHHKLKVTLPVGKFVLHNGVNPQQSQTLGLQPDLLVTSFLAFQETQPLATQSAIEYRVLQGRGTPQETFSQNKAQINYSAWRFFGNDCALEYRISEPMYNANTKKYQFAYQLRYYGHGSAKMRYTLGNGIEQMTQQANFADKTDIKSAITIGFKSFEAIKMKSCGVV</sequence>
<dbReference type="SUPFAM" id="SSF52096">
    <property type="entry name" value="ClpP/crotonase"/>
    <property type="match status" value="1"/>
</dbReference>
<dbReference type="Pfam" id="PF11918">
    <property type="entry name" value="Peptidase_S41_N"/>
    <property type="match status" value="1"/>
</dbReference>
<dbReference type="eggNOG" id="COG0793">
    <property type="taxonomic scope" value="Bacteria"/>
</dbReference>
<evidence type="ECO:0000313" key="4">
    <source>
        <dbReference type="Proteomes" id="UP000006201"/>
    </source>
</evidence>
<dbReference type="GO" id="GO:0008236">
    <property type="term" value="F:serine-type peptidase activity"/>
    <property type="evidence" value="ECO:0007669"/>
    <property type="project" value="InterPro"/>
</dbReference>
<protein>
    <recommendedName>
        <fullName evidence="2">Tail specific protease domain-containing protein</fullName>
    </recommendedName>
</protein>
<keyword evidence="1" id="KW-0732">Signal</keyword>
<dbReference type="OrthoDB" id="9758793at2"/>
<comment type="caution">
    <text evidence="3">The sequence shown here is derived from an EMBL/GenBank/DDBJ whole genome shotgun (WGS) entry which is preliminary data.</text>
</comment>
<dbReference type="AlphaFoldDB" id="A4C3Q0"/>
<organism evidence="3 4">
    <name type="scientific">Pseudoalteromonas tunicata D2</name>
    <dbReference type="NCBI Taxonomy" id="87626"/>
    <lineage>
        <taxon>Bacteria</taxon>
        <taxon>Pseudomonadati</taxon>
        <taxon>Pseudomonadota</taxon>
        <taxon>Gammaproteobacteria</taxon>
        <taxon>Alteromonadales</taxon>
        <taxon>Pseudoalteromonadaceae</taxon>
        <taxon>Pseudoalteromonas</taxon>
    </lineage>
</organism>
<dbReference type="Proteomes" id="UP000006201">
    <property type="component" value="Unassembled WGS sequence"/>
</dbReference>
<dbReference type="PANTHER" id="PTHR11261:SF3">
    <property type="entry name" value="RETINOL-BINDING PROTEIN 3"/>
    <property type="match status" value="1"/>
</dbReference>
<evidence type="ECO:0000313" key="3">
    <source>
        <dbReference type="EMBL" id="EAR30182.1"/>
    </source>
</evidence>
<accession>A4C3Q0</accession>